<dbReference type="InterPro" id="IPR015422">
    <property type="entry name" value="PyrdxlP-dep_Trfase_small"/>
</dbReference>
<dbReference type="Gene3D" id="3.40.640.10">
    <property type="entry name" value="Type I PLP-dependent aspartate aminotransferase-like (Major domain)"/>
    <property type="match status" value="1"/>
</dbReference>
<feature type="modified residue" description="N6-(pyridoxal phosphate)lysine" evidence="2">
    <location>
        <position position="200"/>
    </location>
</feature>
<organism evidence="4">
    <name type="scientific">uncultured bacterium esnapd17</name>
    <dbReference type="NCBI Taxonomy" id="1366598"/>
    <lineage>
        <taxon>Bacteria</taxon>
        <taxon>environmental samples</taxon>
    </lineage>
</organism>
<dbReference type="Gene3D" id="3.90.1150.10">
    <property type="entry name" value="Aspartate Aminotransferase, domain 1"/>
    <property type="match status" value="1"/>
</dbReference>
<evidence type="ECO:0000256" key="2">
    <source>
        <dbReference type="PIRSR" id="PIRSR000390-2"/>
    </source>
</evidence>
<name>S5TN53_9BACT</name>
<dbReference type="PANTHER" id="PTHR30244:SF34">
    <property type="entry name" value="DTDP-4-AMINO-4,6-DIDEOXYGALACTOSE TRANSAMINASE"/>
    <property type="match status" value="1"/>
</dbReference>
<proteinExistence type="inferred from homology"/>
<accession>S5TN53</accession>
<dbReference type="InterPro" id="IPR000653">
    <property type="entry name" value="DegT/StrS_aminotransferase"/>
</dbReference>
<dbReference type="AlphaFoldDB" id="S5TN53"/>
<evidence type="ECO:0000256" key="3">
    <source>
        <dbReference type="RuleBase" id="RU004508"/>
    </source>
</evidence>
<evidence type="ECO:0000256" key="1">
    <source>
        <dbReference type="PIRSR" id="PIRSR000390-1"/>
    </source>
</evidence>
<evidence type="ECO:0000313" key="4">
    <source>
        <dbReference type="EMBL" id="AGS49848.1"/>
    </source>
</evidence>
<sequence>MTKLALLGGPRAVPKRDDHTEWPVITTADEEAVLRVLRSGHLAATGDDEPEIGALERAWADLVGVRHCAAVGNGTAALQVALAAHGVGHGDEVVVPALSMNATAVAVVAQGAIPVFADIDPRTFTMDPVSLMAAMTERTAAIMPVHLHGLPADMEAVNAVARLRPVPVIEDAAQAHGAMYQGVRVGALADAGCFSMHPSKNLPTCGEGGLITTDSDETHEAITRIRLFGERLEPGKARTYVAYQDGLNAKLSPVQAAFARSQLTRFSTYTLLREAGIVAFLGRLAQLPGLVTPLVPEGRTHVWHILRMRLVPAELDMPDVPAFAVRQALHRVLRAEGVPVSRYQVAPLPAHPAFRRHVPAGAEFPVAQAVLEDSLCLQRRHLNPHSADVLAGYADAFEKVWEHLGVVRRIAAANAGERKAVPA</sequence>
<feature type="active site" description="Proton acceptor" evidence="1">
    <location>
        <position position="200"/>
    </location>
</feature>
<protein>
    <submittedName>
        <fullName evidence="4">Uncharacterized protein</fullName>
    </submittedName>
</protein>
<dbReference type="InterPro" id="IPR015421">
    <property type="entry name" value="PyrdxlP-dep_Trfase_major"/>
</dbReference>
<dbReference type="EMBL" id="KF264557">
    <property type="protein sequence ID" value="AGS49848.1"/>
    <property type="molecule type" value="Genomic_DNA"/>
</dbReference>
<dbReference type="SUPFAM" id="SSF53383">
    <property type="entry name" value="PLP-dependent transferases"/>
    <property type="match status" value="1"/>
</dbReference>
<dbReference type="CDD" id="cd00616">
    <property type="entry name" value="AHBA_syn"/>
    <property type="match status" value="1"/>
</dbReference>
<dbReference type="PANTHER" id="PTHR30244">
    <property type="entry name" value="TRANSAMINASE"/>
    <property type="match status" value="1"/>
</dbReference>
<dbReference type="GO" id="GO:0030170">
    <property type="term" value="F:pyridoxal phosphate binding"/>
    <property type="evidence" value="ECO:0007669"/>
    <property type="project" value="TreeGrafter"/>
</dbReference>
<reference evidence="4" key="1">
    <citation type="journal article" date="2013" name="Proc. Natl. Acad. Sci. U.S.A.">
        <title>Mapping gene clusters within arrayed metagenomic libraries to expand the structural diversity of biomedically relevant natural products.</title>
        <authorList>
            <person name="Owen J.G."/>
            <person name="Reddy B.V."/>
            <person name="Ternei M.A."/>
            <person name="Charlop-Powers Z."/>
            <person name="Calle P.Y."/>
            <person name="Kim J.H."/>
            <person name="Brady S.F."/>
        </authorList>
    </citation>
    <scope>NUCLEOTIDE SEQUENCE</scope>
</reference>
<dbReference type="PIRSF" id="PIRSF000390">
    <property type="entry name" value="PLP_StrS"/>
    <property type="match status" value="1"/>
</dbReference>
<dbReference type="GO" id="GO:0008483">
    <property type="term" value="F:transaminase activity"/>
    <property type="evidence" value="ECO:0007669"/>
    <property type="project" value="TreeGrafter"/>
</dbReference>
<keyword evidence="2 3" id="KW-0663">Pyridoxal phosphate</keyword>
<dbReference type="InterPro" id="IPR015424">
    <property type="entry name" value="PyrdxlP-dep_Trfase"/>
</dbReference>
<dbReference type="Pfam" id="PF01041">
    <property type="entry name" value="DegT_DnrJ_EryC1"/>
    <property type="match status" value="1"/>
</dbReference>
<comment type="similarity">
    <text evidence="3">Belongs to the DegT/DnrJ/EryC1 family.</text>
</comment>
<dbReference type="GO" id="GO:0000271">
    <property type="term" value="P:polysaccharide biosynthetic process"/>
    <property type="evidence" value="ECO:0007669"/>
    <property type="project" value="TreeGrafter"/>
</dbReference>